<keyword evidence="4 11" id="KW-0378">Hydrolase</keyword>
<name>A0A212KJE3_9FIRM</name>
<reference evidence="16" key="1">
    <citation type="submission" date="2016-04" db="EMBL/GenBank/DDBJ databases">
        <authorList>
            <person name="Evans L.H."/>
            <person name="Alamgir A."/>
            <person name="Owens N."/>
            <person name="Weber N.D."/>
            <person name="Virtaneva K."/>
            <person name="Barbian K."/>
            <person name="Babar A."/>
            <person name="Rosenke K."/>
        </authorList>
    </citation>
    <scope>NUCLEOTIDE SEQUENCE</scope>
    <source>
        <strain evidence="16">86</strain>
    </source>
</reference>
<dbReference type="GO" id="GO:0005829">
    <property type="term" value="C:cytosol"/>
    <property type="evidence" value="ECO:0007669"/>
    <property type="project" value="TreeGrafter"/>
</dbReference>
<dbReference type="Pfam" id="PF00270">
    <property type="entry name" value="DEAD"/>
    <property type="match status" value="1"/>
</dbReference>
<feature type="compositionally biased region" description="Basic and acidic residues" evidence="12">
    <location>
        <begin position="400"/>
        <end position="425"/>
    </location>
</feature>
<dbReference type="InterPro" id="IPR000629">
    <property type="entry name" value="RNA-helicase_DEAD-box_CS"/>
</dbReference>
<feature type="compositionally biased region" description="Basic and acidic residues" evidence="12">
    <location>
        <begin position="522"/>
        <end position="532"/>
    </location>
</feature>
<keyword evidence="3 11" id="KW-0547">Nucleotide-binding</keyword>
<dbReference type="GO" id="GO:0003723">
    <property type="term" value="F:RNA binding"/>
    <property type="evidence" value="ECO:0007669"/>
    <property type="project" value="UniProtKB-ARBA"/>
</dbReference>
<sequence>MTFQDLGLIDPILKALAEQGYEKPSPIQEKAIGPALTGRDVLGCAQTGTGKTCAFATPILQELNARKTQGRPIRSLILTPTRELALQIQENFEAYGRYLPLRSAVIFGGVGQAPQVDKLKRGIDILVATPGRLMDLQGQGFIDLSKLEIFVLDEADRMLDMGFIHDVRKILKLLPEKKQTLFFSATMPPEITDLVNSLLKNPVKVAVNPVSSPVEVINQSVYLVDKANKSALLAKLMDDLGVKNALVFTRTKHGANKVAGDLEKAGIHAAAIHGNKSQTARQQALADFKSGAIRALVATDIAARGLDIEDLSHVFNYNLPEVPETYVHRIGRTGRAGKGGSAVAFCDFGEKSYLKDIEKLIGKKVPLVEDHPWPMQVFEAAVKDAKGRLVNADIAEARAAAKERRRERDAANKAAAETKRAKEAARAAAPQPVPKAPKTQKAPEPKAVKAPVPRPETAAPKKSKRGLRHQDLTGTMPAQPTRAENDFHRVNPLDGDVILDATARLLAPRPRTAQPQQPPRQESARDKRRDVTPPKQGKSPAPKAPVTEQTRRDSHKTRNRGQGRRSGPPEVSMRPGSQKDSTEQPSLVRPYYMSHDD</sequence>
<evidence type="ECO:0000256" key="7">
    <source>
        <dbReference type="ARBA" id="ARBA00038437"/>
    </source>
</evidence>
<evidence type="ECO:0000256" key="5">
    <source>
        <dbReference type="ARBA" id="ARBA00022806"/>
    </source>
</evidence>
<dbReference type="Pfam" id="PF00271">
    <property type="entry name" value="Helicase_C"/>
    <property type="match status" value="1"/>
</dbReference>
<accession>A0A212KJE3</accession>
<feature type="compositionally biased region" description="Low complexity" evidence="12">
    <location>
        <begin position="507"/>
        <end position="521"/>
    </location>
</feature>
<dbReference type="SMART" id="SM00487">
    <property type="entry name" value="DEXDc"/>
    <property type="match status" value="1"/>
</dbReference>
<evidence type="ECO:0000256" key="12">
    <source>
        <dbReference type="SAM" id="MobiDB-lite"/>
    </source>
</evidence>
<dbReference type="InterPro" id="IPR014014">
    <property type="entry name" value="RNA_helicase_DEAD_Q_motif"/>
</dbReference>
<comment type="catalytic activity">
    <reaction evidence="8">
        <text>ATP + H2O = ADP + phosphate + H(+)</text>
        <dbReference type="Rhea" id="RHEA:13065"/>
        <dbReference type="ChEBI" id="CHEBI:15377"/>
        <dbReference type="ChEBI" id="CHEBI:15378"/>
        <dbReference type="ChEBI" id="CHEBI:30616"/>
        <dbReference type="ChEBI" id="CHEBI:43474"/>
        <dbReference type="ChEBI" id="CHEBI:456216"/>
        <dbReference type="EC" id="3.6.4.13"/>
    </reaction>
</comment>
<evidence type="ECO:0000259" key="15">
    <source>
        <dbReference type="PROSITE" id="PS51195"/>
    </source>
</evidence>
<evidence type="ECO:0000256" key="3">
    <source>
        <dbReference type="ARBA" id="ARBA00022741"/>
    </source>
</evidence>
<dbReference type="PROSITE" id="PS00039">
    <property type="entry name" value="DEAD_ATP_HELICASE"/>
    <property type="match status" value="1"/>
</dbReference>
<dbReference type="PANTHER" id="PTHR47959">
    <property type="entry name" value="ATP-DEPENDENT RNA HELICASE RHLE-RELATED"/>
    <property type="match status" value="1"/>
</dbReference>
<dbReference type="GO" id="GO:0016787">
    <property type="term" value="F:hydrolase activity"/>
    <property type="evidence" value="ECO:0007669"/>
    <property type="project" value="UniProtKB-KW"/>
</dbReference>
<comment type="similarity">
    <text evidence="7 11">Belongs to the DEAD box helicase family.</text>
</comment>
<dbReference type="InterPro" id="IPR044742">
    <property type="entry name" value="DEAD/DEAH_RhlB"/>
</dbReference>
<evidence type="ECO:0000256" key="6">
    <source>
        <dbReference type="ARBA" id="ARBA00022840"/>
    </source>
</evidence>
<dbReference type="CDD" id="cd18787">
    <property type="entry name" value="SF2_C_DEAD"/>
    <property type="match status" value="1"/>
</dbReference>
<keyword evidence="6 11" id="KW-0067">ATP-binding</keyword>
<evidence type="ECO:0000313" key="16">
    <source>
        <dbReference type="EMBL" id="SBW11810.1"/>
    </source>
</evidence>
<feature type="domain" description="DEAD-box RNA helicase Q" evidence="15">
    <location>
        <begin position="1"/>
        <end position="29"/>
    </location>
</feature>
<feature type="domain" description="Helicase ATP-binding" evidence="13">
    <location>
        <begin position="32"/>
        <end position="205"/>
    </location>
</feature>
<dbReference type="GO" id="GO:0003724">
    <property type="term" value="F:RNA helicase activity"/>
    <property type="evidence" value="ECO:0007669"/>
    <property type="project" value="UniProtKB-EC"/>
</dbReference>
<dbReference type="EC" id="3.6.4.13" evidence="1"/>
<evidence type="ECO:0000256" key="10">
    <source>
        <dbReference type="PROSITE-ProRule" id="PRU00552"/>
    </source>
</evidence>
<feature type="region of interest" description="Disordered" evidence="12">
    <location>
        <begin position="400"/>
        <end position="597"/>
    </location>
</feature>
<keyword evidence="5 11" id="KW-0347">Helicase</keyword>
<dbReference type="InterPro" id="IPR001650">
    <property type="entry name" value="Helicase_C-like"/>
</dbReference>
<dbReference type="AlphaFoldDB" id="A0A212KJE3"/>
<organism evidence="16">
    <name type="scientific">uncultured Eubacteriales bacterium</name>
    <dbReference type="NCBI Taxonomy" id="172733"/>
    <lineage>
        <taxon>Bacteria</taxon>
        <taxon>Bacillati</taxon>
        <taxon>Bacillota</taxon>
        <taxon>Clostridia</taxon>
        <taxon>Eubacteriales</taxon>
        <taxon>environmental samples</taxon>
    </lineage>
</organism>
<dbReference type="InterPro" id="IPR050079">
    <property type="entry name" value="DEAD_box_RNA_helicase"/>
</dbReference>
<evidence type="ECO:0000256" key="11">
    <source>
        <dbReference type="RuleBase" id="RU000492"/>
    </source>
</evidence>
<evidence type="ECO:0000256" key="9">
    <source>
        <dbReference type="ARBA" id="ARBA00067932"/>
    </source>
</evidence>
<evidence type="ECO:0000256" key="1">
    <source>
        <dbReference type="ARBA" id="ARBA00012552"/>
    </source>
</evidence>
<evidence type="ECO:0000259" key="13">
    <source>
        <dbReference type="PROSITE" id="PS51192"/>
    </source>
</evidence>
<dbReference type="GO" id="GO:0005524">
    <property type="term" value="F:ATP binding"/>
    <property type="evidence" value="ECO:0007669"/>
    <property type="project" value="UniProtKB-KW"/>
</dbReference>
<keyword evidence="2" id="KW-0963">Cytoplasm</keyword>
<dbReference type="SMART" id="SM00490">
    <property type="entry name" value="HELICc"/>
    <property type="match status" value="1"/>
</dbReference>
<dbReference type="SUPFAM" id="SSF52540">
    <property type="entry name" value="P-loop containing nucleoside triphosphate hydrolases"/>
    <property type="match status" value="1"/>
</dbReference>
<dbReference type="InterPro" id="IPR027417">
    <property type="entry name" value="P-loop_NTPase"/>
</dbReference>
<feature type="compositionally biased region" description="Basic residues" evidence="12">
    <location>
        <begin position="553"/>
        <end position="563"/>
    </location>
</feature>
<feature type="domain" description="Helicase C-terminal" evidence="14">
    <location>
        <begin position="236"/>
        <end position="381"/>
    </location>
</feature>
<feature type="short sequence motif" description="Q motif" evidence="10">
    <location>
        <begin position="1"/>
        <end position="29"/>
    </location>
</feature>
<dbReference type="FunFam" id="3.40.50.300:FF:000108">
    <property type="entry name" value="ATP-dependent RNA helicase RhlE"/>
    <property type="match status" value="1"/>
</dbReference>
<gene>
    <name evidence="16" type="ORF">KL86CLO1_13398</name>
</gene>
<dbReference type="InterPro" id="IPR014001">
    <property type="entry name" value="Helicase_ATP-bd"/>
</dbReference>
<evidence type="ECO:0000256" key="4">
    <source>
        <dbReference type="ARBA" id="ARBA00022801"/>
    </source>
</evidence>
<dbReference type="EMBL" id="FLUN01000001">
    <property type="protein sequence ID" value="SBW11810.1"/>
    <property type="molecule type" value="Genomic_DNA"/>
</dbReference>
<feature type="compositionally biased region" description="Low complexity" evidence="12">
    <location>
        <begin position="426"/>
        <end position="440"/>
    </location>
</feature>
<dbReference type="Gene3D" id="3.40.50.300">
    <property type="entry name" value="P-loop containing nucleotide triphosphate hydrolases"/>
    <property type="match status" value="2"/>
</dbReference>
<dbReference type="CDD" id="cd00268">
    <property type="entry name" value="DEADc"/>
    <property type="match status" value="1"/>
</dbReference>
<dbReference type="PROSITE" id="PS51194">
    <property type="entry name" value="HELICASE_CTER"/>
    <property type="match status" value="1"/>
</dbReference>
<protein>
    <recommendedName>
        <fullName evidence="9">ATP-dependent RNA helicase CshA</fullName>
        <ecNumber evidence="1">3.6.4.13</ecNumber>
    </recommendedName>
</protein>
<evidence type="ECO:0000256" key="8">
    <source>
        <dbReference type="ARBA" id="ARBA00047984"/>
    </source>
</evidence>
<dbReference type="PANTHER" id="PTHR47959:SF13">
    <property type="entry name" value="ATP-DEPENDENT RNA HELICASE RHLE"/>
    <property type="match status" value="1"/>
</dbReference>
<evidence type="ECO:0000259" key="14">
    <source>
        <dbReference type="PROSITE" id="PS51194"/>
    </source>
</evidence>
<dbReference type="PROSITE" id="PS51192">
    <property type="entry name" value="HELICASE_ATP_BIND_1"/>
    <property type="match status" value="1"/>
</dbReference>
<evidence type="ECO:0000256" key="2">
    <source>
        <dbReference type="ARBA" id="ARBA00022490"/>
    </source>
</evidence>
<dbReference type="InterPro" id="IPR011545">
    <property type="entry name" value="DEAD/DEAH_box_helicase_dom"/>
</dbReference>
<proteinExistence type="inferred from homology"/>
<dbReference type="PROSITE" id="PS51195">
    <property type="entry name" value="Q_MOTIF"/>
    <property type="match status" value="1"/>
</dbReference>